<dbReference type="OrthoDB" id="431691at2759"/>
<comment type="similarity">
    <text evidence="1">Belongs to the bacterial ribosomal protein bL34 family.</text>
</comment>
<dbReference type="KEGG" id="bpg:Bathy03g04610"/>
<evidence type="ECO:0000256" key="3">
    <source>
        <dbReference type="ARBA" id="ARBA00023274"/>
    </source>
</evidence>
<accession>K8EC19</accession>
<keyword evidence="5" id="KW-1185">Reference proteome</keyword>
<dbReference type="EMBL" id="FO082276">
    <property type="protein sequence ID" value="CCO15461.1"/>
    <property type="molecule type" value="Genomic_DNA"/>
</dbReference>
<dbReference type="GO" id="GO:0006412">
    <property type="term" value="P:translation"/>
    <property type="evidence" value="ECO:0007669"/>
    <property type="project" value="InterPro"/>
</dbReference>
<keyword evidence="2" id="KW-0689">Ribosomal protein</keyword>
<evidence type="ECO:0000256" key="2">
    <source>
        <dbReference type="ARBA" id="ARBA00022980"/>
    </source>
</evidence>
<dbReference type="eggNOG" id="ENOG502SE4B">
    <property type="taxonomic scope" value="Eukaryota"/>
</dbReference>
<reference evidence="4 5" key="1">
    <citation type="submission" date="2011-10" db="EMBL/GenBank/DDBJ databases">
        <authorList>
            <person name="Genoscope - CEA"/>
        </authorList>
    </citation>
    <scope>NUCLEOTIDE SEQUENCE [LARGE SCALE GENOMIC DNA]</scope>
    <source>
        <strain evidence="4 5">RCC 1105</strain>
    </source>
</reference>
<keyword evidence="3" id="KW-0687">Ribonucleoprotein</keyword>
<protein>
    <recommendedName>
        <fullName evidence="6">50S ribosomal protein L34</fullName>
    </recommendedName>
</protein>
<dbReference type="Pfam" id="PF00468">
    <property type="entry name" value="Ribosomal_L34"/>
    <property type="match status" value="1"/>
</dbReference>
<evidence type="ECO:0000256" key="1">
    <source>
        <dbReference type="ARBA" id="ARBA00010111"/>
    </source>
</evidence>
<dbReference type="Gene3D" id="1.10.287.3980">
    <property type="match status" value="1"/>
</dbReference>
<dbReference type="GO" id="GO:1990904">
    <property type="term" value="C:ribonucleoprotein complex"/>
    <property type="evidence" value="ECO:0007669"/>
    <property type="project" value="UniProtKB-KW"/>
</dbReference>
<dbReference type="GeneID" id="19016998"/>
<dbReference type="Proteomes" id="UP000198341">
    <property type="component" value="Chromosome 3"/>
</dbReference>
<sequence>MSAFTLSATSCVTAAMTRMSLKSSTSKTSTSAASTSLSAKKTVGNASVFAFNKRVTPSASNGRGALVITAGGRSIGCTLGGTRRKTARKSGFFARKATPNGRRVLKARMKKGRKVLAPAGKTHSTWNRMKK</sequence>
<dbReference type="STRING" id="41875.K8EC19"/>
<dbReference type="HAMAP" id="MF_00391">
    <property type="entry name" value="Ribosomal_bL34"/>
    <property type="match status" value="1"/>
</dbReference>
<dbReference type="InterPro" id="IPR000271">
    <property type="entry name" value="Ribosomal_bL34"/>
</dbReference>
<evidence type="ECO:0000313" key="4">
    <source>
        <dbReference type="EMBL" id="CCO15461.1"/>
    </source>
</evidence>
<name>K8EC19_9CHLO</name>
<evidence type="ECO:0008006" key="6">
    <source>
        <dbReference type="Google" id="ProtNLM"/>
    </source>
</evidence>
<dbReference type="AlphaFoldDB" id="K8EC19"/>
<dbReference type="NCBIfam" id="TIGR01030">
    <property type="entry name" value="rpmH_bact"/>
    <property type="match status" value="1"/>
</dbReference>
<proteinExistence type="inferred from homology"/>
<gene>
    <name evidence="4" type="ORF">Bathy03g04610</name>
</gene>
<dbReference type="GO" id="GO:0003735">
    <property type="term" value="F:structural constituent of ribosome"/>
    <property type="evidence" value="ECO:0007669"/>
    <property type="project" value="InterPro"/>
</dbReference>
<dbReference type="RefSeq" id="XP_007514024.1">
    <property type="nucleotide sequence ID" value="XM_007513962.1"/>
</dbReference>
<dbReference type="GO" id="GO:0005840">
    <property type="term" value="C:ribosome"/>
    <property type="evidence" value="ECO:0007669"/>
    <property type="project" value="UniProtKB-KW"/>
</dbReference>
<evidence type="ECO:0000313" key="5">
    <source>
        <dbReference type="Proteomes" id="UP000198341"/>
    </source>
</evidence>
<organism evidence="4 5">
    <name type="scientific">Bathycoccus prasinos</name>
    <dbReference type="NCBI Taxonomy" id="41875"/>
    <lineage>
        <taxon>Eukaryota</taxon>
        <taxon>Viridiplantae</taxon>
        <taxon>Chlorophyta</taxon>
        <taxon>Mamiellophyceae</taxon>
        <taxon>Mamiellales</taxon>
        <taxon>Bathycoccaceae</taxon>
        <taxon>Bathycoccus</taxon>
    </lineage>
</organism>